<dbReference type="Pfam" id="PF14021">
    <property type="entry name" value="TNT"/>
    <property type="match status" value="1"/>
</dbReference>
<evidence type="ECO:0000313" key="3">
    <source>
        <dbReference type="Proteomes" id="UP000001299"/>
    </source>
</evidence>
<proteinExistence type="predicted"/>
<dbReference type="AlphaFoldDB" id="E0S4T3"/>
<dbReference type="InterPro" id="IPR025331">
    <property type="entry name" value="TNT"/>
</dbReference>
<feature type="domain" description="TNT" evidence="1">
    <location>
        <begin position="65"/>
        <end position="153"/>
    </location>
</feature>
<gene>
    <name evidence="2" type="ordered locus">bpr_IV050</name>
</gene>
<keyword evidence="2" id="KW-0614">Plasmid</keyword>
<geneLocation type="plasmid" evidence="2 3">
    <name>pCY186</name>
</geneLocation>
<dbReference type="RefSeq" id="WP_013283063.1">
    <property type="nucleotide sequence ID" value="NC_014390.1"/>
</dbReference>
<dbReference type="Proteomes" id="UP000001299">
    <property type="component" value="Plasmid pCY186"/>
</dbReference>
<dbReference type="HOGENOM" id="CLU_1615925_0_0_9"/>
<dbReference type="GO" id="GO:0050135">
    <property type="term" value="F:NADP+ nucleosidase activity"/>
    <property type="evidence" value="ECO:0007669"/>
    <property type="project" value="InterPro"/>
</dbReference>
<keyword evidence="3" id="KW-1185">Reference proteome</keyword>
<dbReference type="KEGG" id="bpb:bpr_IV050"/>
<evidence type="ECO:0000259" key="1">
    <source>
        <dbReference type="Pfam" id="PF14021"/>
    </source>
</evidence>
<accession>E0S4T3</accession>
<evidence type="ECO:0000313" key="2">
    <source>
        <dbReference type="EMBL" id="ADL36415.1"/>
    </source>
</evidence>
<name>E0S4T3_BUTPB</name>
<dbReference type="EMBL" id="CP001813">
    <property type="protein sequence ID" value="ADL36415.1"/>
    <property type="molecule type" value="Genomic_DNA"/>
</dbReference>
<sequence length="164" mass="18355">MKKVYNCYGKDITGIKVKLQSATFGGYNAAGELVVNWPQVSAMVDDCGFDKTHKEPNGQYLMDVELPKGTIVVRYGSNKGYFTAPLGTAFELLGLPYEKSTCEYHQYKVVADGIHVKCVVKRGKVRAAFNSCGGAIQYYHEQSIANELLQHKLEEDFSWLTKEK</sequence>
<reference evidence="2 3" key="1">
    <citation type="journal article" date="2010" name="PLoS ONE">
        <title>The glycobiome of the rumen bacterium Butyrivibrio proteoclasticus B316(T) highlights adaptation to a polysaccharide-rich environment.</title>
        <authorList>
            <person name="Kelly W.J."/>
            <person name="Leahy S.C."/>
            <person name="Altermann E."/>
            <person name="Yeoman C.J."/>
            <person name="Dunne J.C."/>
            <person name="Kong Z."/>
            <person name="Pacheco D.M."/>
            <person name="Li D."/>
            <person name="Noel S.J."/>
            <person name="Moon C.D."/>
            <person name="Cookson A.L."/>
            <person name="Attwood G.T."/>
        </authorList>
    </citation>
    <scope>NUCLEOTIDE SEQUENCE [LARGE SCALE GENOMIC DNA]</scope>
    <source>
        <strain evidence="3">ATCC 51982 / DSM 14932 / B316</strain>
        <plasmid evidence="3">Plasmid pCY186</plasmid>
    </source>
</reference>
<protein>
    <recommendedName>
        <fullName evidence="1">TNT domain-containing protein</fullName>
    </recommendedName>
</protein>
<organism evidence="2 3">
    <name type="scientific">Butyrivibrio proteoclasticus (strain ATCC 51982 / DSM 14932 / B316)</name>
    <name type="common">Clostridium proteoclasticum</name>
    <dbReference type="NCBI Taxonomy" id="515622"/>
    <lineage>
        <taxon>Bacteria</taxon>
        <taxon>Bacillati</taxon>
        <taxon>Bacillota</taxon>
        <taxon>Clostridia</taxon>
        <taxon>Lachnospirales</taxon>
        <taxon>Lachnospiraceae</taxon>
        <taxon>Butyrivibrio</taxon>
    </lineage>
</organism>